<feature type="active site" description="Proton acceptor" evidence="9">
    <location>
        <position position="44"/>
    </location>
</feature>
<dbReference type="AlphaFoldDB" id="A0A073B226"/>
<dbReference type="NCBIfam" id="NF010588">
    <property type="entry name" value="PRK13981.1"/>
    <property type="match status" value="1"/>
</dbReference>
<organism evidence="13 14">
    <name type="scientific">Saccharopolyspora rectivirgula</name>
    <dbReference type="NCBI Taxonomy" id="28042"/>
    <lineage>
        <taxon>Bacteria</taxon>
        <taxon>Bacillati</taxon>
        <taxon>Actinomycetota</taxon>
        <taxon>Actinomycetes</taxon>
        <taxon>Pseudonocardiales</taxon>
        <taxon>Pseudonocardiaceae</taxon>
        <taxon>Saccharopolyspora</taxon>
    </lineage>
</organism>
<reference evidence="13 14" key="1">
    <citation type="submission" date="2014-06" db="EMBL/GenBank/DDBJ databases">
        <title>Saccharopolyspora rectivirgula DSM-43113 Genome sequencing.</title>
        <authorList>
            <person name="Barrera C."/>
            <person name="Millon L."/>
            <person name="Rognon B."/>
            <person name="Zaugg C."/>
            <person name="Monod M."/>
        </authorList>
    </citation>
    <scope>NUCLEOTIDE SEQUENCE [LARGE SCALE GENOMIC DNA]</scope>
    <source>
        <strain evidence="13 14">DSM 43113</strain>
    </source>
</reference>
<evidence type="ECO:0000256" key="3">
    <source>
        <dbReference type="ARBA" id="ARBA00022598"/>
    </source>
</evidence>
<feature type="domain" description="CN hydrolase" evidence="12">
    <location>
        <begin position="4"/>
        <end position="249"/>
    </location>
</feature>
<keyword evidence="4 7" id="KW-0547">Nucleotide-binding</keyword>
<dbReference type="GO" id="GO:0009435">
    <property type="term" value="P:NAD+ biosynthetic process"/>
    <property type="evidence" value="ECO:0007669"/>
    <property type="project" value="UniProtKB-UniRule"/>
</dbReference>
<comment type="caution">
    <text evidence="13">The sequence shown here is derived from an EMBL/GenBank/DDBJ whole genome shotgun (WGS) entry which is preliminary data.</text>
</comment>
<dbReference type="InterPro" id="IPR003010">
    <property type="entry name" value="C-N_Hydrolase"/>
</dbReference>
<dbReference type="CDD" id="cd00553">
    <property type="entry name" value="NAD_synthase"/>
    <property type="match status" value="1"/>
</dbReference>
<evidence type="ECO:0000256" key="4">
    <source>
        <dbReference type="ARBA" id="ARBA00022741"/>
    </source>
</evidence>
<evidence type="ECO:0000256" key="6">
    <source>
        <dbReference type="ARBA" id="ARBA00023027"/>
    </source>
</evidence>
<dbReference type="eggNOG" id="COG0388">
    <property type="taxonomic scope" value="Bacteria"/>
</dbReference>
<dbReference type="GO" id="GO:0005737">
    <property type="term" value="C:cytoplasm"/>
    <property type="evidence" value="ECO:0007669"/>
    <property type="project" value="InterPro"/>
</dbReference>
<feature type="binding site" evidence="7">
    <location>
        <position position="549"/>
    </location>
    <ligand>
        <name>deamido-NAD(+)</name>
        <dbReference type="ChEBI" id="CHEBI:58437"/>
        <note>ligand shared between two neighboring subunits</note>
    </ligand>
</feature>
<accession>A0A073B226</accession>
<dbReference type="PROSITE" id="PS00920">
    <property type="entry name" value="NITRIL_CHT_1"/>
    <property type="match status" value="1"/>
</dbReference>
<feature type="binding site" evidence="7">
    <location>
        <position position="122"/>
    </location>
    <ligand>
        <name>L-glutamine</name>
        <dbReference type="ChEBI" id="CHEBI:58359"/>
    </ligand>
</feature>
<dbReference type="GO" id="GO:0005524">
    <property type="term" value="F:ATP binding"/>
    <property type="evidence" value="ECO:0007669"/>
    <property type="project" value="UniProtKB-UniRule"/>
</dbReference>
<dbReference type="PANTHER" id="PTHR23090:SF9">
    <property type="entry name" value="GLUTAMINE-DEPENDENT NAD(+) SYNTHETASE"/>
    <property type="match status" value="1"/>
</dbReference>
<dbReference type="SUPFAM" id="SSF56317">
    <property type="entry name" value="Carbon-nitrogen hydrolase"/>
    <property type="match status" value="1"/>
</dbReference>
<dbReference type="Pfam" id="PF00795">
    <property type="entry name" value="CN_hydrolase"/>
    <property type="match status" value="1"/>
</dbReference>
<evidence type="ECO:0000256" key="1">
    <source>
        <dbReference type="ARBA" id="ARBA00005188"/>
    </source>
</evidence>
<keyword evidence="3 7" id="KW-0436">Ligase</keyword>
<dbReference type="NCBIfam" id="TIGR00552">
    <property type="entry name" value="nadE"/>
    <property type="match status" value="1"/>
</dbReference>
<dbReference type="Gene3D" id="3.40.50.620">
    <property type="entry name" value="HUPs"/>
    <property type="match status" value="1"/>
</dbReference>
<dbReference type="Gene3D" id="3.60.110.10">
    <property type="entry name" value="Carbon-nitrogen hydrolase"/>
    <property type="match status" value="1"/>
</dbReference>
<feature type="region of interest" description="Disordered" evidence="11">
    <location>
        <begin position="471"/>
        <end position="503"/>
    </location>
</feature>
<dbReference type="InterPro" id="IPR022310">
    <property type="entry name" value="NAD/GMP_synthase"/>
</dbReference>
<evidence type="ECO:0000256" key="2">
    <source>
        <dbReference type="ARBA" id="ARBA00007145"/>
    </source>
</evidence>
<evidence type="ECO:0000256" key="9">
    <source>
        <dbReference type="PROSITE-ProRule" id="PRU10139"/>
    </source>
</evidence>
<dbReference type="InterPro" id="IPR000132">
    <property type="entry name" value="Nitrilase/CN_hydratase_CS"/>
</dbReference>
<dbReference type="GO" id="GO:0004359">
    <property type="term" value="F:glutaminase activity"/>
    <property type="evidence" value="ECO:0007669"/>
    <property type="project" value="InterPro"/>
</dbReference>
<dbReference type="RefSeq" id="WP_029720621.1">
    <property type="nucleotide sequence ID" value="NZ_JNVU01000013.1"/>
</dbReference>
<evidence type="ECO:0000256" key="7">
    <source>
        <dbReference type="HAMAP-Rule" id="MF_02090"/>
    </source>
</evidence>
<dbReference type="PANTHER" id="PTHR23090">
    <property type="entry name" value="NH 3 /GLUTAMINE-DEPENDENT NAD + SYNTHETASE"/>
    <property type="match status" value="1"/>
</dbReference>
<keyword evidence="6 7" id="KW-0520">NAD</keyword>
<dbReference type="UniPathway" id="UPA00253">
    <property type="reaction ID" value="UER00334"/>
</dbReference>
<evidence type="ECO:0000256" key="8">
    <source>
        <dbReference type="PIRNR" id="PIRNR006630"/>
    </source>
</evidence>
<comment type="function">
    <text evidence="7">Catalyzes the ATP-dependent amidation of deamido-NAD to form NAD. Uses L-glutamine as a nitrogen source.</text>
</comment>
<dbReference type="EMBL" id="JNVU01000013">
    <property type="protein sequence ID" value="KEI45342.1"/>
    <property type="molecule type" value="Genomic_DNA"/>
</dbReference>
<dbReference type="FunFam" id="3.40.50.620:FF:000106">
    <property type="entry name" value="Glutamine-dependent NAD(+) synthetase"/>
    <property type="match status" value="1"/>
</dbReference>
<dbReference type="PROSITE" id="PS50263">
    <property type="entry name" value="CN_HYDROLASE"/>
    <property type="match status" value="1"/>
</dbReference>
<dbReference type="SUPFAM" id="SSF52402">
    <property type="entry name" value="Adenine nucleotide alpha hydrolases-like"/>
    <property type="match status" value="1"/>
</dbReference>
<feature type="binding site" evidence="7">
    <location>
        <begin position="327"/>
        <end position="334"/>
    </location>
    <ligand>
        <name>ATP</name>
        <dbReference type="ChEBI" id="CHEBI:30616"/>
    </ligand>
</feature>
<dbReference type="eggNOG" id="COG0171">
    <property type="taxonomic scope" value="Bacteria"/>
</dbReference>
<evidence type="ECO:0000259" key="12">
    <source>
        <dbReference type="PROSITE" id="PS50263"/>
    </source>
</evidence>
<dbReference type="GO" id="GO:0008795">
    <property type="term" value="F:NAD+ synthase activity"/>
    <property type="evidence" value="ECO:0007669"/>
    <property type="project" value="UniProtKB-UniRule"/>
</dbReference>
<dbReference type="PIRSF" id="PIRSF006630">
    <property type="entry name" value="NADS_GAT"/>
    <property type="match status" value="1"/>
</dbReference>
<evidence type="ECO:0000256" key="11">
    <source>
        <dbReference type="SAM" id="MobiDB-lite"/>
    </source>
</evidence>
<feature type="binding site" evidence="7">
    <location>
        <position position="428"/>
    </location>
    <ligand>
        <name>ATP</name>
        <dbReference type="ChEBI" id="CHEBI:30616"/>
    </ligand>
</feature>
<dbReference type="OrthoDB" id="9760188at2"/>
<dbReference type="GO" id="GO:0000257">
    <property type="term" value="F:nitrilase activity"/>
    <property type="evidence" value="ECO:0007669"/>
    <property type="project" value="UniProtKB-ARBA"/>
</dbReference>
<feature type="binding site" evidence="7">
    <location>
        <position position="179"/>
    </location>
    <ligand>
        <name>L-glutamine</name>
        <dbReference type="ChEBI" id="CHEBI:58359"/>
    </ligand>
</feature>
<comment type="catalytic activity">
    <reaction evidence="7 8">
        <text>deamido-NAD(+) + L-glutamine + ATP + H2O = L-glutamate + AMP + diphosphate + NAD(+) + H(+)</text>
        <dbReference type="Rhea" id="RHEA:24384"/>
        <dbReference type="ChEBI" id="CHEBI:15377"/>
        <dbReference type="ChEBI" id="CHEBI:15378"/>
        <dbReference type="ChEBI" id="CHEBI:29985"/>
        <dbReference type="ChEBI" id="CHEBI:30616"/>
        <dbReference type="ChEBI" id="CHEBI:33019"/>
        <dbReference type="ChEBI" id="CHEBI:57540"/>
        <dbReference type="ChEBI" id="CHEBI:58359"/>
        <dbReference type="ChEBI" id="CHEBI:58437"/>
        <dbReference type="ChEBI" id="CHEBI:456215"/>
        <dbReference type="EC" id="6.3.5.1"/>
    </reaction>
</comment>
<dbReference type="GO" id="GO:0003952">
    <property type="term" value="F:NAD+ synthase (glutamine-hydrolyzing) activity"/>
    <property type="evidence" value="ECO:0007669"/>
    <property type="project" value="UniProtKB-UniRule"/>
</dbReference>
<feature type="binding site" evidence="7">
    <location>
        <position position="404"/>
    </location>
    <ligand>
        <name>deamido-NAD(+)</name>
        <dbReference type="ChEBI" id="CHEBI:58437"/>
        <note>ligand shared between two neighboring subunits</note>
    </ligand>
</feature>
<comment type="pathway">
    <text evidence="1 7 8">Cofactor biosynthesis; NAD(+) biosynthesis; NAD(+) from deamido-NAD(+) (L-Gln route): step 1/1.</text>
</comment>
<keyword evidence="5 7" id="KW-0067">ATP-binding</keyword>
<dbReference type="CDD" id="cd07570">
    <property type="entry name" value="GAT_Gln-NAD-synth"/>
    <property type="match status" value="1"/>
</dbReference>
<feature type="binding site" evidence="7">
    <location>
        <position position="185"/>
    </location>
    <ligand>
        <name>L-glutamine</name>
        <dbReference type="ChEBI" id="CHEBI:58359"/>
    </ligand>
</feature>
<sequence>MPQLRIALAQVNAVVGDLAANSTMIVDWTREAVERGAHVVVFPEMALCGYPVEDLALRKSFAAANTAELEKLAAALRDAGCGDALVVTGHLSRDDHGPRNSASFLYGGEVLATYHKHHLPNYGVFDEARYFASGDELPIVRFHGLDIGVVICEDIWQNGGPVTALGEVGVDLLLCINGSPYERNKNDLRTPLVARRAAEAGAPMAYVNLVGAQDELVFDGGSMITTRDGEVLTRAPQFREHLLVADLDLEAGGYTSTTVPESPGPLRPPAFSVNRLVAQPNPLPAYEPLPMPAAAEPLPELAEVWSALVTGLRDYVHKNGFKSVIFGFSGGIDSAVCAAIAVDALGADSVHGVSMPSHYSTEHSRSDAAELARRLGCHFEVHPVADIVDVYVNKFGLTGLAEENIQARCRGMLLMALSNQRGHLVLATGNKTELAVGYSTIYGDAVGGFAPIKDVPKTLVWELATWRNAAATERGETPPIPENSITKPPSAELRPDQTDQDSLPPYEVLDRVLDGYIEGDKGYAELLAEGFDAELVEQVLRMVDRAEYKRRQYPPGTKITLKAFGRDRRLPMTNRWREAAPN</sequence>
<comment type="similarity">
    <text evidence="2 7 8">In the C-terminal section; belongs to the NAD synthetase family.</text>
</comment>
<feature type="active site" description="Proton acceptor; for glutaminase activity" evidence="7">
    <location>
        <position position="44"/>
    </location>
</feature>
<proteinExistence type="inferred from homology"/>
<dbReference type="EC" id="6.3.5.1" evidence="7 8"/>
<evidence type="ECO:0000313" key="13">
    <source>
        <dbReference type="EMBL" id="KEI45342.1"/>
    </source>
</evidence>
<evidence type="ECO:0000256" key="10">
    <source>
        <dbReference type="RuleBase" id="RU003811"/>
    </source>
</evidence>
<dbReference type="STRING" id="28042.GU90_04330"/>
<feature type="binding site" evidence="7">
    <location>
        <position position="433"/>
    </location>
    <ligand>
        <name>deamido-NAD(+)</name>
        <dbReference type="ChEBI" id="CHEBI:58437"/>
        <note>ligand shared between two neighboring subunits</note>
    </ligand>
</feature>
<dbReference type="InterPro" id="IPR014729">
    <property type="entry name" value="Rossmann-like_a/b/a_fold"/>
</dbReference>
<dbReference type="HAMAP" id="MF_02090">
    <property type="entry name" value="NadE_glutamine_dep"/>
    <property type="match status" value="1"/>
</dbReference>
<gene>
    <name evidence="7" type="primary">nadE</name>
    <name evidence="13" type="ORF">GU90_04330</name>
</gene>
<dbReference type="InterPro" id="IPR003694">
    <property type="entry name" value="NAD_synthase"/>
</dbReference>
<dbReference type="Proteomes" id="UP000031419">
    <property type="component" value="Unassembled WGS sequence"/>
</dbReference>
<protein>
    <recommendedName>
        <fullName evidence="7 8">Glutamine-dependent NAD(+) synthetase</fullName>
        <ecNumber evidence="7 8">6.3.5.1</ecNumber>
    </recommendedName>
    <alternativeName>
        <fullName evidence="7 8">NAD(+) synthase [glutamine-hydrolyzing]</fullName>
    </alternativeName>
</protein>
<dbReference type="InterPro" id="IPR036526">
    <property type="entry name" value="C-N_Hydrolase_sf"/>
</dbReference>
<keyword evidence="14" id="KW-1185">Reference proteome</keyword>
<name>A0A073B226_9PSEU</name>
<comment type="caution">
    <text evidence="7">Lacks conserved residue(s) required for the propagation of feature annotation.</text>
</comment>
<feature type="active site" description="For glutaminase activity" evidence="7">
    <location>
        <position position="116"/>
    </location>
</feature>
<evidence type="ECO:0000256" key="5">
    <source>
        <dbReference type="ARBA" id="ARBA00022840"/>
    </source>
</evidence>
<dbReference type="Pfam" id="PF02540">
    <property type="entry name" value="NAD_synthase"/>
    <property type="match status" value="1"/>
</dbReference>
<comment type="similarity">
    <text evidence="10">Belongs to the NAD synthetase family.</text>
</comment>
<evidence type="ECO:0000313" key="14">
    <source>
        <dbReference type="Proteomes" id="UP000031419"/>
    </source>
</evidence>
<feature type="active site" description="Nucleophile; for glutaminase activity" evidence="7">
    <location>
        <position position="152"/>
    </location>
</feature>
<dbReference type="InterPro" id="IPR014445">
    <property type="entry name" value="Gln-dep_NAD_synthase"/>
</dbReference>